<organism evidence="1">
    <name type="scientific">Salmonella enterica I</name>
    <dbReference type="NCBI Taxonomy" id="59201"/>
    <lineage>
        <taxon>Bacteria</taxon>
        <taxon>Pseudomonadati</taxon>
        <taxon>Pseudomonadota</taxon>
        <taxon>Gammaproteobacteria</taxon>
        <taxon>Enterobacterales</taxon>
        <taxon>Enterobacteriaceae</taxon>
        <taxon>Salmonella</taxon>
    </lineage>
</organism>
<gene>
    <name evidence="1" type="ORF">D7N80_26340</name>
</gene>
<name>A0A403QPI5_SALET</name>
<accession>A0A403QPI5</accession>
<proteinExistence type="predicted"/>
<dbReference type="EMBL" id="RVVJ01000051">
    <property type="protein sequence ID" value="MML56732.1"/>
    <property type="molecule type" value="Genomic_DNA"/>
</dbReference>
<protein>
    <submittedName>
        <fullName evidence="1">Uncharacterized protein</fullName>
    </submittedName>
</protein>
<dbReference type="Proteomes" id="UP000885348">
    <property type="component" value="Unassembled WGS sequence"/>
</dbReference>
<dbReference type="AlphaFoldDB" id="A0A403QPI5"/>
<sequence>MSDTGVRIFHNDGTHFDFNERSTVCYVPGIGSYPGFVESDYNVFEHTIKTSLRVPEGYDWWLWQTYNVNQCWGYWLGHVSPIITRPTGPVISSAFLDNNRFINVKWRYSPGLDDNGETVRPMWQIPDTLYGGVVWPVSQPREYGFQIFGVDNLAGIFDTSLVSYLLWKGEVDIHDGWSPASINPAFSMNSVLCFLYTTDPYAVISIEGNNRYRVWYKGWKYNGAIRAKICIFGNGQPLSPVSDYGIEVFNPATGKLVYNSGRDVLIRPKLVPMSAGGVMSGNNISYPPITVPGISRPMYAPTNISSGIGAGVTHDERGNDVSIFYLWVTSNGRSLYLQPSGHRHHYYERALAYDHPRLDHTPSPVMVIDAEDYFVF</sequence>
<evidence type="ECO:0000313" key="1">
    <source>
        <dbReference type="EMBL" id="MML56732.1"/>
    </source>
</evidence>
<reference evidence="1" key="1">
    <citation type="submission" date="2018-09" db="EMBL/GenBank/DDBJ databases">
        <authorList>
            <person name="Ashton P.M."/>
            <person name="Dallman T."/>
            <person name="Nair S."/>
            <person name="De Pinna E."/>
            <person name="Peters T."/>
            <person name="Grant K."/>
        </authorList>
    </citation>
    <scope>NUCLEOTIDE SEQUENCE [LARGE SCALE GENOMIC DNA]</scope>
    <source>
        <strain evidence="1">598938</strain>
    </source>
</reference>
<comment type="caution">
    <text evidence="1">The sequence shown here is derived from an EMBL/GenBank/DDBJ whole genome shotgun (WGS) entry which is preliminary data.</text>
</comment>